<comment type="similarity">
    <text evidence="4 9">Belongs to the MQO family.</text>
</comment>
<evidence type="ECO:0000256" key="1">
    <source>
        <dbReference type="ARBA" id="ARBA00001139"/>
    </source>
</evidence>
<dbReference type="NCBIfam" id="NF003611">
    <property type="entry name" value="PRK05257.3-2"/>
    <property type="match status" value="1"/>
</dbReference>
<proteinExistence type="inferred from homology"/>
<dbReference type="EC" id="1.1.5.4" evidence="9"/>
<evidence type="ECO:0000256" key="3">
    <source>
        <dbReference type="ARBA" id="ARBA00005012"/>
    </source>
</evidence>
<sequence length="511" mass="57546">MAKRKEIKTDVVLIGAGIMSATLGAFINELEPGNTIHIFERLGKVAGESSDAWNNAGTGHSALCELNYTPEKEDGTIDTHKALDIIEQFEVSKQFWAYLVKEKQIRDPRVFIRTVPHMSFVRGSKDVKYLRKRHEALQHYKLFRGMQYSEDPALIKKWIPLVIEGRDPKEKIATTYTELGTDVDYGALTKIFIDNMVARGNTQLHLLHEVYDLIRQDDGRWKVKVKNMTTGEKMIVYSRFVFIGAGGGSLALLQDSDIPESKLYGGFPVGGQWLVCNNPAVVKKHKAKVYGQASVGAPPMSVPHLDTRVMGDQTSILFGPFATFSTKFLKEGSNWDLFESIKYWNIFSLMKVGLKNYDLEKYLIQQLRLSFADRIESLRVFYPNAKAKDWKLEDAGQRVQIIYKDPEKGATLQFGTEIVASQDGTIGALLGASPGASTAVSIMLNLLEKCFPDRFHGKWKKKLKTMIPSLGEKLEEDDLLRYKVRTDTSALLQLDWKEPAPGEMPAGKKKD</sequence>
<keyword evidence="7 9" id="KW-0274">FAD</keyword>
<dbReference type="InterPro" id="IPR036188">
    <property type="entry name" value="FAD/NAD-bd_sf"/>
</dbReference>
<evidence type="ECO:0000256" key="2">
    <source>
        <dbReference type="ARBA" id="ARBA00001974"/>
    </source>
</evidence>
<dbReference type="AlphaFoldDB" id="A0A1A9I331"/>
<keyword evidence="8 9" id="KW-0560">Oxidoreductase</keyword>
<name>A0A1A9I331_9BACT</name>
<dbReference type="KEGG" id="nia:A8C56_14545"/>
<evidence type="ECO:0000256" key="6">
    <source>
        <dbReference type="ARBA" id="ARBA00022630"/>
    </source>
</evidence>
<dbReference type="Pfam" id="PF06039">
    <property type="entry name" value="Mqo"/>
    <property type="match status" value="1"/>
</dbReference>
<accession>A0A1A9I331</accession>
<reference evidence="10 11" key="1">
    <citation type="submission" date="2016-05" db="EMBL/GenBank/DDBJ databases">
        <title>Niabella ginsenosidivorans BS26 whole genome sequencing.</title>
        <authorList>
            <person name="Im W.T."/>
            <person name="Siddiqi M.Z."/>
        </authorList>
    </citation>
    <scope>NUCLEOTIDE SEQUENCE [LARGE SCALE GENOMIC DNA]</scope>
    <source>
        <strain evidence="10 11">BS26</strain>
    </source>
</reference>
<dbReference type="GO" id="GO:0047545">
    <property type="term" value="F:(S)-2-hydroxyglutarate dehydrogenase activity"/>
    <property type="evidence" value="ECO:0007669"/>
    <property type="project" value="TreeGrafter"/>
</dbReference>
<dbReference type="SUPFAM" id="SSF51905">
    <property type="entry name" value="FAD/NAD(P)-binding domain"/>
    <property type="match status" value="1"/>
</dbReference>
<protein>
    <recommendedName>
        <fullName evidence="9">Probable malate:quinone oxidoreductase</fullName>
        <ecNumber evidence="9">1.1.5.4</ecNumber>
    </recommendedName>
    <alternativeName>
        <fullName evidence="9">MQO</fullName>
    </alternativeName>
    <alternativeName>
        <fullName evidence="9">Malate dehydrogenase [quinone]</fullName>
    </alternativeName>
</protein>
<gene>
    <name evidence="9" type="primary">mqo</name>
    <name evidence="10" type="ORF">A8C56_14545</name>
</gene>
<keyword evidence="11" id="KW-1185">Reference proteome</keyword>
<dbReference type="GO" id="GO:0008924">
    <property type="term" value="F:L-malate dehydrogenase (quinone) activity"/>
    <property type="evidence" value="ECO:0007669"/>
    <property type="project" value="UniProtKB-UniRule"/>
</dbReference>
<dbReference type="EMBL" id="CP015772">
    <property type="protein sequence ID" value="ANH82026.1"/>
    <property type="molecule type" value="Genomic_DNA"/>
</dbReference>
<dbReference type="PANTHER" id="PTHR43104:SF2">
    <property type="entry name" value="L-2-HYDROXYGLUTARATE DEHYDROGENASE, MITOCHONDRIAL"/>
    <property type="match status" value="1"/>
</dbReference>
<dbReference type="InterPro" id="IPR006231">
    <property type="entry name" value="MQO"/>
</dbReference>
<evidence type="ECO:0000256" key="8">
    <source>
        <dbReference type="ARBA" id="ARBA00023002"/>
    </source>
</evidence>
<evidence type="ECO:0000256" key="9">
    <source>
        <dbReference type="HAMAP-Rule" id="MF_00212"/>
    </source>
</evidence>
<dbReference type="PANTHER" id="PTHR43104">
    <property type="entry name" value="L-2-HYDROXYGLUTARATE DEHYDROGENASE, MITOCHONDRIAL"/>
    <property type="match status" value="1"/>
</dbReference>
<comment type="cofactor">
    <cofactor evidence="2 9">
        <name>FAD</name>
        <dbReference type="ChEBI" id="CHEBI:57692"/>
    </cofactor>
</comment>
<dbReference type="STRING" id="1176587.A8C56_14545"/>
<dbReference type="HAMAP" id="MF_00212">
    <property type="entry name" value="MQO"/>
    <property type="match status" value="1"/>
</dbReference>
<comment type="pathway">
    <text evidence="3 9">Carbohydrate metabolism; tricarboxylic acid cycle; oxaloacetate from (S)-malate (quinone route): step 1/1.</text>
</comment>
<organism evidence="10 11">
    <name type="scientific">Niabella ginsenosidivorans</name>
    <dbReference type="NCBI Taxonomy" id="1176587"/>
    <lineage>
        <taxon>Bacteria</taxon>
        <taxon>Pseudomonadati</taxon>
        <taxon>Bacteroidota</taxon>
        <taxon>Chitinophagia</taxon>
        <taxon>Chitinophagales</taxon>
        <taxon>Chitinophagaceae</taxon>
        <taxon>Niabella</taxon>
    </lineage>
</organism>
<keyword evidence="6 9" id="KW-0285">Flavoprotein</keyword>
<dbReference type="GO" id="GO:0006099">
    <property type="term" value="P:tricarboxylic acid cycle"/>
    <property type="evidence" value="ECO:0007669"/>
    <property type="project" value="UniProtKB-UniRule"/>
</dbReference>
<dbReference type="RefSeq" id="WP_067757443.1">
    <property type="nucleotide sequence ID" value="NZ_CP015772.1"/>
</dbReference>
<keyword evidence="5 9" id="KW-0816">Tricarboxylic acid cycle</keyword>
<dbReference type="NCBIfam" id="NF003605">
    <property type="entry name" value="PRK05257.1-4"/>
    <property type="match status" value="1"/>
</dbReference>
<dbReference type="UniPathway" id="UPA00223">
    <property type="reaction ID" value="UER01008"/>
</dbReference>
<evidence type="ECO:0000256" key="4">
    <source>
        <dbReference type="ARBA" id="ARBA00006389"/>
    </source>
</evidence>
<evidence type="ECO:0000313" key="11">
    <source>
        <dbReference type="Proteomes" id="UP000077667"/>
    </source>
</evidence>
<comment type="catalytic activity">
    <reaction evidence="1 9">
        <text>(S)-malate + a quinone = a quinol + oxaloacetate</text>
        <dbReference type="Rhea" id="RHEA:46012"/>
        <dbReference type="ChEBI" id="CHEBI:15589"/>
        <dbReference type="ChEBI" id="CHEBI:16452"/>
        <dbReference type="ChEBI" id="CHEBI:24646"/>
        <dbReference type="ChEBI" id="CHEBI:132124"/>
        <dbReference type="EC" id="1.1.5.4"/>
    </reaction>
</comment>
<dbReference type="NCBIfam" id="NF009875">
    <property type="entry name" value="PRK13339.1"/>
    <property type="match status" value="1"/>
</dbReference>
<dbReference type="Proteomes" id="UP000077667">
    <property type="component" value="Chromosome"/>
</dbReference>
<evidence type="ECO:0000313" key="10">
    <source>
        <dbReference type="EMBL" id="ANH82026.1"/>
    </source>
</evidence>
<evidence type="ECO:0000256" key="7">
    <source>
        <dbReference type="ARBA" id="ARBA00022827"/>
    </source>
</evidence>
<dbReference type="NCBIfam" id="TIGR01320">
    <property type="entry name" value="mal_quin_oxido"/>
    <property type="match status" value="1"/>
</dbReference>
<dbReference type="NCBIfam" id="NF003603">
    <property type="entry name" value="PRK05257.1-1"/>
    <property type="match status" value="1"/>
</dbReference>
<dbReference type="OrthoDB" id="9763983at2"/>
<evidence type="ECO:0000256" key="5">
    <source>
        <dbReference type="ARBA" id="ARBA00022532"/>
    </source>
</evidence>
<dbReference type="NCBIfam" id="NF003606">
    <property type="entry name" value="PRK05257.2-1"/>
    <property type="match status" value="1"/>
</dbReference>